<comment type="caution">
    <text evidence="1">The sequence shown here is derived from an EMBL/GenBank/DDBJ whole genome shotgun (WGS) entry which is preliminary data.</text>
</comment>
<dbReference type="Proteomes" id="UP001596297">
    <property type="component" value="Unassembled WGS sequence"/>
</dbReference>
<evidence type="ECO:0000313" key="2">
    <source>
        <dbReference type="Proteomes" id="UP001596297"/>
    </source>
</evidence>
<dbReference type="RefSeq" id="WP_380081939.1">
    <property type="nucleotide sequence ID" value="NZ_JBHSWD010000001.1"/>
</dbReference>
<gene>
    <name evidence="1" type="ORF">ACFP81_02050</name>
</gene>
<keyword evidence="2" id="KW-1185">Reference proteome</keyword>
<evidence type="ECO:0008006" key="3">
    <source>
        <dbReference type="Google" id="ProtNLM"/>
    </source>
</evidence>
<protein>
    <recommendedName>
        <fullName evidence="3">DUF4124 domain-containing protein</fullName>
    </recommendedName>
</protein>
<proteinExistence type="predicted"/>
<dbReference type="EMBL" id="JBHSWD010000001">
    <property type="protein sequence ID" value="MFC6590931.1"/>
    <property type="molecule type" value="Genomic_DNA"/>
</dbReference>
<organism evidence="1 2">
    <name type="scientific">Deinococcus lacus</name>
    <dbReference type="NCBI Taxonomy" id="392561"/>
    <lineage>
        <taxon>Bacteria</taxon>
        <taxon>Thermotogati</taxon>
        <taxon>Deinococcota</taxon>
        <taxon>Deinococci</taxon>
        <taxon>Deinococcales</taxon>
        <taxon>Deinococcaceae</taxon>
        <taxon>Deinococcus</taxon>
    </lineage>
</organism>
<accession>A0ABW1YAA1</accession>
<reference evidence="2" key="1">
    <citation type="journal article" date="2019" name="Int. J. Syst. Evol. Microbiol.">
        <title>The Global Catalogue of Microorganisms (GCM) 10K type strain sequencing project: providing services to taxonomists for standard genome sequencing and annotation.</title>
        <authorList>
            <consortium name="The Broad Institute Genomics Platform"/>
            <consortium name="The Broad Institute Genome Sequencing Center for Infectious Disease"/>
            <person name="Wu L."/>
            <person name="Ma J."/>
        </authorList>
    </citation>
    <scope>NUCLEOTIDE SEQUENCE [LARGE SCALE GENOMIC DNA]</scope>
    <source>
        <strain evidence="2">CGMCC 1.15772</strain>
    </source>
</reference>
<sequence>MKNFIWVLVAFVTLVGVMVAAMTAQGKAGRDYAHSALQAAPRTAAGPLPCQDVLRRPLPKGVRACRVFPAAQPPRAEIQYEDGRLSAVQLSAAP</sequence>
<evidence type="ECO:0000313" key="1">
    <source>
        <dbReference type="EMBL" id="MFC6590931.1"/>
    </source>
</evidence>
<name>A0ABW1YAA1_9DEIO</name>